<accession>A0A9P7ZHC0</accession>
<proteinExistence type="predicted"/>
<keyword evidence="2" id="KW-1185">Reference proteome</keyword>
<dbReference type="OrthoDB" id="5102629at2759"/>
<gene>
    <name evidence="1" type="ORF">F5Z01DRAFT_676348</name>
</gene>
<evidence type="ECO:0000313" key="2">
    <source>
        <dbReference type="Proteomes" id="UP000887229"/>
    </source>
</evidence>
<organism evidence="1 2">
    <name type="scientific">Emericellopsis atlantica</name>
    <dbReference type="NCBI Taxonomy" id="2614577"/>
    <lineage>
        <taxon>Eukaryota</taxon>
        <taxon>Fungi</taxon>
        <taxon>Dikarya</taxon>
        <taxon>Ascomycota</taxon>
        <taxon>Pezizomycotina</taxon>
        <taxon>Sordariomycetes</taxon>
        <taxon>Hypocreomycetidae</taxon>
        <taxon>Hypocreales</taxon>
        <taxon>Bionectriaceae</taxon>
        <taxon>Emericellopsis</taxon>
    </lineage>
</organism>
<dbReference type="RefSeq" id="XP_046116033.1">
    <property type="nucleotide sequence ID" value="XM_046265243.1"/>
</dbReference>
<reference evidence="1" key="1">
    <citation type="journal article" date="2021" name="IMA Fungus">
        <title>Genomic characterization of three marine fungi, including Emericellopsis atlantica sp. nov. with signatures of a generalist lifestyle and marine biomass degradation.</title>
        <authorList>
            <person name="Hagestad O.C."/>
            <person name="Hou L."/>
            <person name="Andersen J.H."/>
            <person name="Hansen E.H."/>
            <person name="Altermark B."/>
            <person name="Li C."/>
            <person name="Kuhnert E."/>
            <person name="Cox R.J."/>
            <person name="Crous P.W."/>
            <person name="Spatafora J.W."/>
            <person name="Lail K."/>
            <person name="Amirebrahimi M."/>
            <person name="Lipzen A."/>
            <person name="Pangilinan J."/>
            <person name="Andreopoulos W."/>
            <person name="Hayes R.D."/>
            <person name="Ng V."/>
            <person name="Grigoriev I.V."/>
            <person name="Jackson S.A."/>
            <person name="Sutton T.D.S."/>
            <person name="Dobson A.D.W."/>
            <person name="Rama T."/>
        </authorList>
    </citation>
    <scope>NUCLEOTIDE SEQUENCE</scope>
    <source>
        <strain evidence="1">TS7</strain>
    </source>
</reference>
<sequence length="459" mass="52403">MSKPSGPRNAVLTMNWNYPTFRSSTNLWGSVLDPSNPCLRAQSKKFGNSELIRTQNRLPIRAHYKEHGVQWADTVGPNWPLIQDVCHDFNQWLNKGSKIIMAIGNDNIDENLMIDMEGLESVEILGKPSLGARVFGQRPSFKIIRCIQTKTIRHLFFISHHSQHFLYPAVGQDVRAFHDLMWNAVAEMAGLQLDADHSAYFMREATRRPSRANKFVGSQFDIAKSLRGIEKRSGQMTSEKVVRDVFEPTLRKNPTWELKADDGSFVRWIIQQFSKRARETLSSDAFKESEAGQRLYRQHIANISGPRDAAKQQASRRQTVGTLEWKASDTAKKMKSDLKKNCKLPQNKHQEKLAAFQKVKQYKDLESKDVASLTAQEATARSKMVAFTASDLDKKKWATYYKSHVVWWSPHQPGGLRYEGDQCPDVDDFDYENEIHPAVKIIGLFSSQQKAAFTIETEP</sequence>
<name>A0A9P7ZHC0_9HYPO</name>
<protein>
    <submittedName>
        <fullName evidence="1">Uncharacterized protein</fullName>
    </submittedName>
</protein>
<dbReference type="EMBL" id="MU251264">
    <property type="protein sequence ID" value="KAG9252109.1"/>
    <property type="molecule type" value="Genomic_DNA"/>
</dbReference>
<dbReference type="Proteomes" id="UP000887229">
    <property type="component" value="Unassembled WGS sequence"/>
</dbReference>
<dbReference type="GeneID" id="70296146"/>
<evidence type="ECO:0000313" key="1">
    <source>
        <dbReference type="EMBL" id="KAG9252109.1"/>
    </source>
</evidence>
<comment type="caution">
    <text evidence="1">The sequence shown here is derived from an EMBL/GenBank/DDBJ whole genome shotgun (WGS) entry which is preliminary data.</text>
</comment>
<dbReference type="AlphaFoldDB" id="A0A9P7ZHC0"/>